<evidence type="ECO:0000313" key="2">
    <source>
        <dbReference type="Proteomes" id="UP000237000"/>
    </source>
</evidence>
<accession>A0A2P5BXB3</accession>
<reference evidence="2" key="1">
    <citation type="submission" date="2016-06" db="EMBL/GenBank/DDBJ databases">
        <title>Parallel loss of symbiosis genes in relatives of nitrogen-fixing non-legume Parasponia.</title>
        <authorList>
            <person name="Van Velzen R."/>
            <person name="Holmer R."/>
            <person name="Bu F."/>
            <person name="Rutten L."/>
            <person name="Van Zeijl A."/>
            <person name="Liu W."/>
            <person name="Santuari L."/>
            <person name="Cao Q."/>
            <person name="Sharma T."/>
            <person name="Shen D."/>
            <person name="Roswanjaya Y."/>
            <person name="Wardhani T."/>
            <person name="Kalhor M.S."/>
            <person name="Jansen J."/>
            <person name="Van den Hoogen J."/>
            <person name="Gungor B."/>
            <person name="Hartog M."/>
            <person name="Hontelez J."/>
            <person name="Verver J."/>
            <person name="Yang W.-C."/>
            <person name="Schijlen E."/>
            <person name="Repin R."/>
            <person name="Schilthuizen M."/>
            <person name="Schranz E."/>
            <person name="Heidstra R."/>
            <person name="Miyata K."/>
            <person name="Fedorova E."/>
            <person name="Kohlen W."/>
            <person name="Bisseling T."/>
            <person name="Smit S."/>
            <person name="Geurts R."/>
        </authorList>
    </citation>
    <scope>NUCLEOTIDE SEQUENCE [LARGE SCALE GENOMIC DNA]</scope>
    <source>
        <strain evidence="2">cv. RG33-2</strain>
    </source>
</reference>
<gene>
    <name evidence="1" type="ORF">TorRG33x02_305530</name>
</gene>
<dbReference type="InParanoid" id="A0A2P5BXB3"/>
<evidence type="ECO:0000313" key="1">
    <source>
        <dbReference type="EMBL" id="PON53437.1"/>
    </source>
</evidence>
<comment type="caution">
    <text evidence="1">The sequence shown here is derived from an EMBL/GenBank/DDBJ whole genome shotgun (WGS) entry which is preliminary data.</text>
</comment>
<dbReference type="Proteomes" id="UP000237000">
    <property type="component" value="Unassembled WGS sequence"/>
</dbReference>
<dbReference type="AlphaFoldDB" id="A0A2P5BXB3"/>
<feature type="non-terminal residue" evidence="1">
    <location>
        <position position="1"/>
    </location>
</feature>
<name>A0A2P5BXB3_TREOI</name>
<keyword evidence="2" id="KW-1185">Reference proteome</keyword>
<proteinExistence type="predicted"/>
<sequence length="145" mass="16536">IVAIRAPLRLKVLRLCCDLFQVIITPSEERHTALALTPGSLLINRPLLIECNKTSDEWEHETTIPRSELTQQERISLRWPRRTCMGPSMRHILLLSANVFDKLLLLVELAVPVPVRGSDMLLEPEANVLRILQSNTVVSWLPETR</sequence>
<dbReference type="EMBL" id="JXTC01000444">
    <property type="protein sequence ID" value="PON53437.1"/>
    <property type="molecule type" value="Genomic_DNA"/>
</dbReference>
<organism evidence="1 2">
    <name type="scientific">Trema orientale</name>
    <name type="common">Charcoal tree</name>
    <name type="synonym">Celtis orientalis</name>
    <dbReference type="NCBI Taxonomy" id="63057"/>
    <lineage>
        <taxon>Eukaryota</taxon>
        <taxon>Viridiplantae</taxon>
        <taxon>Streptophyta</taxon>
        <taxon>Embryophyta</taxon>
        <taxon>Tracheophyta</taxon>
        <taxon>Spermatophyta</taxon>
        <taxon>Magnoliopsida</taxon>
        <taxon>eudicotyledons</taxon>
        <taxon>Gunneridae</taxon>
        <taxon>Pentapetalae</taxon>
        <taxon>rosids</taxon>
        <taxon>fabids</taxon>
        <taxon>Rosales</taxon>
        <taxon>Cannabaceae</taxon>
        <taxon>Trema</taxon>
    </lineage>
</organism>
<protein>
    <submittedName>
        <fullName evidence="1">Uncharacterized protein</fullName>
    </submittedName>
</protein>
<dbReference type="OrthoDB" id="10291231at2759"/>